<feature type="transmembrane region" description="Helical" evidence="8">
    <location>
        <begin position="299"/>
        <end position="321"/>
    </location>
</feature>
<feature type="transmembrane region" description="Helical" evidence="8">
    <location>
        <begin position="201"/>
        <end position="225"/>
    </location>
</feature>
<evidence type="ECO:0000256" key="6">
    <source>
        <dbReference type="ARBA" id="ARBA00023136"/>
    </source>
</evidence>
<accession>E3M8X7</accession>
<dbReference type="GO" id="GO:0005337">
    <property type="term" value="F:nucleoside transmembrane transporter activity"/>
    <property type="evidence" value="ECO:0007669"/>
    <property type="project" value="InterPro"/>
</dbReference>
<dbReference type="EMBL" id="DS268429">
    <property type="protein sequence ID" value="EFO95677.1"/>
    <property type="molecule type" value="Genomic_DNA"/>
</dbReference>
<feature type="transmembrane region" description="Helical" evidence="8">
    <location>
        <begin position="457"/>
        <end position="480"/>
    </location>
</feature>
<dbReference type="PRINTS" id="PR01130">
    <property type="entry name" value="DERENTRNSPRT"/>
</dbReference>
<dbReference type="InParanoid" id="E3M8X7"/>
<evidence type="ECO:0000256" key="2">
    <source>
        <dbReference type="ARBA" id="ARBA00007965"/>
    </source>
</evidence>
<dbReference type="OrthoDB" id="1856718at2759"/>
<keyword evidence="4 8" id="KW-0812">Transmembrane</keyword>
<evidence type="ECO:0000256" key="1">
    <source>
        <dbReference type="ARBA" id="ARBA00004141"/>
    </source>
</evidence>
<feature type="transmembrane region" description="Helical" evidence="8">
    <location>
        <begin position="341"/>
        <end position="363"/>
    </location>
</feature>
<dbReference type="GO" id="GO:0005886">
    <property type="term" value="C:plasma membrane"/>
    <property type="evidence" value="ECO:0007669"/>
    <property type="project" value="TreeGrafter"/>
</dbReference>
<dbReference type="PANTHER" id="PTHR10332:SF85">
    <property type="entry name" value="EQUILIBRATIVE NUCLEOSIDE TRANSPORTER"/>
    <property type="match status" value="1"/>
</dbReference>
<dbReference type="AlphaFoldDB" id="E3M8X7"/>
<feature type="compositionally biased region" description="Polar residues" evidence="7">
    <location>
        <begin position="1"/>
        <end position="14"/>
    </location>
</feature>
<dbReference type="STRING" id="31234.E3M8X7"/>
<evidence type="ECO:0000256" key="8">
    <source>
        <dbReference type="SAM" id="Phobius"/>
    </source>
</evidence>
<keyword evidence="3" id="KW-0813">Transport</keyword>
<name>E3M8X7_CAERE</name>
<sequence>MRKFWNSSGYTPSHSNEDAAVQTSTATKRMETLLVEENGLLRKVEDKGNHVYLMFLMFGIGALLPWNMFLNISHDYYTTFKLMDNGTGTPYSSNFQYSMTVAAQVPNLVFSFANIFLAAKYVRILCFFFQSNVSRGDLTARMRICLAIVQAMVAITMVFIYIDTSDFIATFYYVTLLSIVFLNAANGLFQNSLFGLASSFPFKYTNAILIGQNFCGTVVSLLALLTKVVANNIESRAVLYFGLASIAIITCFILLNVIKKSAYFKRFDVVEANAYSDFEGEITTWEDIRIVFSRSKMQFANIFFLFFVTLSLFPSICMYVLAVKTGEAYDFIISEMYFMDVGTFLNFNLFAFLGSLSANYVRLVSKLPVEYIQKSLIFQFGPKTIWIAVAVRVWFLFYFPSANYFPPQSERIYGPVFESTWFFILNVTLMAFSSGYLSSLIMMYAPRAHDEPRIQRMAGMIAAFFLIAGVVSGLVFAWGISLIVTDPLTIVPVIETIMANGTAATTVVPVIVSTIAPTTAIVP</sequence>
<protein>
    <submittedName>
        <fullName evidence="9">Uncharacterized protein</fullName>
    </submittedName>
</protein>
<feature type="transmembrane region" description="Helical" evidence="8">
    <location>
        <begin position="237"/>
        <end position="258"/>
    </location>
</feature>
<reference evidence="9" key="1">
    <citation type="submission" date="2007-07" db="EMBL/GenBank/DDBJ databases">
        <title>PCAP assembly of the Caenorhabditis remanei genome.</title>
        <authorList>
            <consortium name="The Caenorhabditis remanei Sequencing Consortium"/>
            <person name="Wilson R.K."/>
        </authorList>
    </citation>
    <scope>NUCLEOTIDE SEQUENCE [LARGE SCALE GENOMIC DNA]</scope>
    <source>
        <strain evidence="9">PB4641</strain>
    </source>
</reference>
<proteinExistence type="inferred from homology"/>
<feature type="transmembrane region" description="Helical" evidence="8">
    <location>
        <begin position="421"/>
        <end position="445"/>
    </location>
</feature>
<keyword evidence="10" id="KW-1185">Reference proteome</keyword>
<dbReference type="Proteomes" id="UP000008281">
    <property type="component" value="Unassembled WGS sequence"/>
</dbReference>
<evidence type="ECO:0000256" key="4">
    <source>
        <dbReference type="ARBA" id="ARBA00022692"/>
    </source>
</evidence>
<evidence type="ECO:0000256" key="7">
    <source>
        <dbReference type="SAM" id="MobiDB-lite"/>
    </source>
</evidence>
<feature type="transmembrane region" description="Helical" evidence="8">
    <location>
        <begin position="168"/>
        <end position="189"/>
    </location>
</feature>
<feature type="transmembrane region" description="Helical" evidence="8">
    <location>
        <begin position="108"/>
        <end position="129"/>
    </location>
</feature>
<dbReference type="PANTHER" id="PTHR10332">
    <property type="entry name" value="EQUILIBRATIVE NUCLEOSIDE TRANSPORTER"/>
    <property type="match status" value="1"/>
</dbReference>
<dbReference type="eggNOG" id="KOG1479">
    <property type="taxonomic scope" value="Eukaryota"/>
</dbReference>
<dbReference type="OMA" id="FPSICMY"/>
<dbReference type="InterPro" id="IPR002259">
    <property type="entry name" value="Eqnu_transpt"/>
</dbReference>
<keyword evidence="6 8" id="KW-0472">Membrane</keyword>
<organism evidence="10">
    <name type="scientific">Caenorhabditis remanei</name>
    <name type="common">Caenorhabditis vulgaris</name>
    <dbReference type="NCBI Taxonomy" id="31234"/>
    <lineage>
        <taxon>Eukaryota</taxon>
        <taxon>Metazoa</taxon>
        <taxon>Ecdysozoa</taxon>
        <taxon>Nematoda</taxon>
        <taxon>Chromadorea</taxon>
        <taxon>Rhabditida</taxon>
        <taxon>Rhabditina</taxon>
        <taxon>Rhabditomorpha</taxon>
        <taxon>Rhabditoidea</taxon>
        <taxon>Rhabditidae</taxon>
        <taxon>Peloderinae</taxon>
        <taxon>Caenorhabditis</taxon>
    </lineage>
</organism>
<comment type="subcellular location">
    <subcellularLocation>
        <location evidence="1">Membrane</location>
        <topology evidence="1">Multi-pass membrane protein</topology>
    </subcellularLocation>
</comment>
<dbReference type="HOGENOM" id="CLU_021611_0_2_1"/>
<feature type="transmembrane region" description="Helical" evidence="8">
    <location>
        <begin position="141"/>
        <end position="162"/>
    </location>
</feature>
<evidence type="ECO:0000313" key="10">
    <source>
        <dbReference type="Proteomes" id="UP000008281"/>
    </source>
</evidence>
<feature type="transmembrane region" description="Helical" evidence="8">
    <location>
        <begin position="51"/>
        <end position="69"/>
    </location>
</feature>
<evidence type="ECO:0000313" key="9">
    <source>
        <dbReference type="EMBL" id="EFO95677.1"/>
    </source>
</evidence>
<feature type="transmembrane region" description="Helical" evidence="8">
    <location>
        <begin position="384"/>
        <end position="401"/>
    </location>
</feature>
<feature type="region of interest" description="Disordered" evidence="7">
    <location>
        <begin position="1"/>
        <end position="22"/>
    </location>
</feature>
<gene>
    <name evidence="9" type="ORF">CRE_13950</name>
</gene>
<dbReference type="Pfam" id="PF01733">
    <property type="entry name" value="Nucleoside_tran"/>
    <property type="match status" value="1"/>
</dbReference>
<keyword evidence="5 8" id="KW-1133">Transmembrane helix</keyword>
<evidence type="ECO:0000256" key="3">
    <source>
        <dbReference type="ARBA" id="ARBA00022448"/>
    </source>
</evidence>
<comment type="similarity">
    <text evidence="2">Belongs to the SLC29A/ENT transporter (TC 2.A.57) family.</text>
</comment>
<evidence type="ECO:0000256" key="5">
    <source>
        <dbReference type="ARBA" id="ARBA00022989"/>
    </source>
</evidence>